<dbReference type="GeneID" id="95581418"/>
<dbReference type="SFLD" id="SFLDS00003">
    <property type="entry name" value="Haloacid_Dehalogenase"/>
    <property type="match status" value="1"/>
</dbReference>
<dbReference type="Gene3D" id="3.40.50.1000">
    <property type="entry name" value="HAD superfamily/HAD-like"/>
    <property type="match status" value="1"/>
</dbReference>
<evidence type="ECO:0000313" key="1">
    <source>
        <dbReference type="EMBL" id="MDT2832562.1"/>
    </source>
</evidence>
<gene>
    <name evidence="1" type="ORF">P7H70_00730</name>
</gene>
<dbReference type="Gene3D" id="1.10.150.240">
    <property type="entry name" value="Putative phosphatase, domain 2"/>
    <property type="match status" value="1"/>
</dbReference>
<dbReference type="SFLD" id="SFLDG01129">
    <property type="entry name" value="C1.5:_HAD__Beta-PGM__Phosphata"/>
    <property type="match status" value="1"/>
</dbReference>
<evidence type="ECO:0000313" key="2">
    <source>
        <dbReference type="Proteomes" id="UP001268577"/>
    </source>
</evidence>
<name>A0AAW8U5E1_9ENTE</name>
<accession>A0AAW8U5E1</accession>
<dbReference type="SUPFAM" id="SSF56784">
    <property type="entry name" value="HAD-like"/>
    <property type="match status" value="1"/>
</dbReference>
<comment type="caution">
    <text evidence="1">The sequence shown here is derived from an EMBL/GenBank/DDBJ whole genome shotgun (WGS) entry which is preliminary data.</text>
</comment>
<dbReference type="Proteomes" id="UP001268577">
    <property type="component" value="Unassembled WGS sequence"/>
</dbReference>
<dbReference type="InterPro" id="IPR023198">
    <property type="entry name" value="PGP-like_dom2"/>
</dbReference>
<sequence>MKLVIFDMDGLMFDTGRLAYRVYTKTAKEFDFELNPNVYYHLTGRNEAGFRAALKDLYGHEQPTDTWRDFMTKTKKEIIYSERRVFKKKGLLELLAYLKANDYLIALASGSKREIISFYLEIEEIPDVFDVIVAGDEITKGKPHPDIFLKACEKLNIAPSDALVLEDSLAGIEAASRAGIPSVLVEDDITDLEPVSGKYLLQQNLPINEERLYKPTYQFDDLLEVKEFLKKK</sequence>
<dbReference type="SFLD" id="SFLDG01135">
    <property type="entry name" value="C1.5.6:_HAD__Beta-PGM__Phospha"/>
    <property type="match status" value="1"/>
</dbReference>
<dbReference type="PANTHER" id="PTHR18901">
    <property type="entry name" value="2-DEOXYGLUCOSE-6-PHOSPHATE PHOSPHATASE 2"/>
    <property type="match status" value="1"/>
</dbReference>
<dbReference type="InterPro" id="IPR023214">
    <property type="entry name" value="HAD_sf"/>
</dbReference>
<dbReference type="InterPro" id="IPR036412">
    <property type="entry name" value="HAD-like_sf"/>
</dbReference>
<reference evidence="1" key="1">
    <citation type="submission" date="2023-03" db="EMBL/GenBank/DDBJ databases">
        <authorList>
            <person name="Shen W."/>
            <person name="Cai J."/>
        </authorList>
    </citation>
    <scope>NUCLEOTIDE SEQUENCE</scope>
    <source>
        <strain evidence="1">P96-3</strain>
    </source>
</reference>
<dbReference type="NCBIfam" id="TIGR01509">
    <property type="entry name" value="HAD-SF-IA-v3"/>
    <property type="match status" value="1"/>
</dbReference>
<dbReference type="AlphaFoldDB" id="A0AAW8U5E1"/>
<dbReference type="PANTHER" id="PTHR18901:SF38">
    <property type="entry name" value="PSEUDOURIDINE-5'-PHOSPHATASE"/>
    <property type="match status" value="1"/>
</dbReference>
<dbReference type="InterPro" id="IPR006439">
    <property type="entry name" value="HAD-SF_hydro_IA"/>
</dbReference>
<dbReference type="Pfam" id="PF13419">
    <property type="entry name" value="HAD_2"/>
    <property type="match status" value="1"/>
</dbReference>
<protein>
    <submittedName>
        <fullName evidence="1">HAD family phosphatase</fullName>
    </submittedName>
</protein>
<dbReference type="PRINTS" id="PR00413">
    <property type="entry name" value="HADHALOGNASE"/>
</dbReference>
<dbReference type="EMBL" id="JARQBZ010000001">
    <property type="protein sequence ID" value="MDT2832562.1"/>
    <property type="molecule type" value="Genomic_DNA"/>
</dbReference>
<dbReference type="RefSeq" id="WP_246433281.1">
    <property type="nucleotide sequence ID" value="NZ_CP060720.1"/>
</dbReference>
<proteinExistence type="predicted"/>
<dbReference type="NCBIfam" id="TIGR01549">
    <property type="entry name" value="HAD-SF-IA-v1"/>
    <property type="match status" value="1"/>
</dbReference>
<organism evidence="1 2">
    <name type="scientific">Vagococcus carniphilus</name>
    <dbReference type="NCBI Taxonomy" id="218144"/>
    <lineage>
        <taxon>Bacteria</taxon>
        <taxon>Bacillati</taxon>
        <taxon>Bacillota</taxon>
        <taxon>Bacilli</taxon>
        <taxon>Lactobacillales</taxon>
        <taxon>Enterococcaceae</taxon>
        <taxon>Vagococcus</taxon>
    </lineage>
</organism>
<dbReference type="InterPro" id="IPR041492">
    <property type="entry name" value="HAD_2"/>
</dbReference>
<dbReference type="CDD" id="cd07505">
    <property type="entry name" value="HAD_BPGM-like"/>
    <property type="match status" value="1"/>
</dbReference>